<sequence>MSDLMRKLELLWGLPLFYTSDEEMDVKSFGTFLDQESPFLHSGELARYLIEKSRKQDIPVIYKDDTKVYFAAVKSGGGYYLTGPVCTEELSYEEIHSYYKAYHISHEYEKPPVTISLLKILNFVSFLYELLENVSLGVDTLMVGNNLAEDKKELNEKEDAMMELRKIDDEIYHHTYREERYVMDCVREGDTKHVLERMDALVEGAGMLSVKRLNHQRNLAIVSVTAVTREAIAGGVSPAESYRLSDLYINRIDRCTRMDQMVEYMRRSVLDFTKLVAETKEKKASSNYTEQCRDYIHQNYHHKIYLEDAARAIGISPGHLTRVFRSDTGMSVQDYIQKVRVERAANLLKYSEASLSEISDYVCFYSQSHFGSVFKKYMKMTPRQYREKYKQKEFRSEDTGNGANM</sequence>
<dbReference type="PROSITE" id="PS01124">
    <property type="entry name" value="HTH_ARAC_FAMILY_2"/>
    <property type="match status" value="1"/>
</dbReference>
<evidence type="ECO:0000313" key="5">
    <source>
        <dbReference type="EMBL" id="PWJ30216.1"/>
    </source>
</evidence>
<name>A0A2Y9BBA0_9FIRM</name>
<accession>A0A2Y9BBA0</accession>
<dbReference type="SUPFAM" id="SSF46689">
    <property type="entry name" value="Homeodomain-like"/>
    <property type="match status" value="2"/>
</dbReference>
<organism evidence="5 6">
    <name type="scientific">Faecalicatena orotica</name>
    <dbReference type="NCBI Taxonomy" id="1544"/>
    <lineage>
        <taxon>Bacteria</taxon>
        <taxon>Bacillati</taxon>
        <taxon>Bacillota</taxon>
        <taxon>Clostridia</taxon>
        <taxon>Lachnospirales</taxon>
        <taxon>Lachnospiraceae</taxon>
        <taxon>Faecalicatena</taxon>
    </lineage>
</organism>
<dbReference type="AlphaFoldDB" id="A0A2Y9BBA0"/>
<dbReference type="InterPro" id="IPR018060">
    <property type="entry name" value="HTH_AraC"/>
</dbReference>
<dbReference type="EMBL" id="QGDL01000004">
    <property type="protein sequence ID" value="PWJ30216.1"/>
    <property type="molecule type" value="Genomic_DNA"/>
</dbReference>
<dbReference type="SMART" id="SM00342">
    <property type="entry name" value="HTH_ARAC"/>
    <property type="match status" value="1"/>
</dbReference>
<comment type="caution">
    <text evidence="5">The sequence shown here is derived from an EMBL/GenBank/DDBJ whole genome shotgun (WGS) entry which is preliminary data.</text>
</comment>
<evidence type="ECO:0000256" key="2">
    <source>
        <dbReference type="ARBA" id="ARBA00023125"/>
    </source>
</evidence>
<gene>
    <name evidence="5" type="ORF">A8806_10481</name>
</gene>
<dbReference type="GO" id="GO:0043565">
    <property type="term" value="F:sequence-specific DNA binding"/>
    <property type="evidence" value="ECO:0007669"/>
    <property type="project" value="InterPro"/>
</dbReference>
<dbReference type="Gene3D" id="1.10.10.60">
    <property type="entry name" value="Homeodomain-like"/>
    <property type="match status" value="2"/>
</dbReference>
<keyword evidence="6" id="KW-1185">Reference proteome</keyword>
<keyword evidence="2 5" id="KW-0238">DNA-binding</keyword>
<feature type="domain" description="HTH araC/xylS-type" evidence="4">
    <location>
        <begin position="290"/>
        <end position="388"/>
    </location>
</feature>
<evidence type="ECO:0000313" key="6">
    <source>
        <dbReference type="Proteomes" id="UP000245845"/>
    </source>
</evidence>
<dbReference type="RefSeq" id="WP_109730656.1">
    <property type="nucleotide sequence ID" value="NZ_BAAACK010000019.1"/>
</dbReference>
<evidence type="ECO:0000259" key="4">
    <source>
        <dbReference type="PROSITE" id="PS01124"/>
    </source>
</evidence>
<reference evidence="5 6" key="1">
    <citation type="submission" date="2018-05" db="EMBL/GenBank/DDBJ databases">
        <title>The Hungate 1000. A catalogue of reference genomes from the rumen microbiome.</title>
        <authorList>
            <person name="Kelly W."/>
        </authorList>
    </citation>
    <scope>NUCLEOTIDE SEQUENCE [LARGE SCALE GENOMIC DNA]</scope>
    <source>
        <strain evidence="5 6">NLAE-zl-C242</strain>
    </source>
</reference>
<dbReference type="PANTHER" id="PTHR43280">
    <property type="entry name" value="ARAC-FAMILY TRANSCRIPTIONAL REGULATOR"/>
    <property type="match status" value="1"/>
</dbReference>
<dbReference type="OrthoDB" id="184994at2"/>
<dbReference type="Pfam" id="PF12833">
    <property type="entry name" value="HTH_18"/>
    <property type="match status" value="1"/>
</dbReference>
<evidence type="ECO:0000256" key="1">
    <source>
        <dbReference type="ARBA" id="ARBA00023015"/>
    </source>
</evidence>
<dbReference type="GO" id="GO:0003700">
    <property type="term" value="F:DNA-binding transcription factor activity"/>
    <property type="evidence" value="ECO:0007669"/>
    <property type="project" value="InterPro"/>
</dbReference>
<protein>
    <submittedName>
        <fullName evidence="5">AraC-like DNA-binding protein</fullName>
    </submittedName>
</protein>
<dbReference type="Proteomes" id="UP000245845">
    <property type="component" value="Unassembled WGS sequence"/>
</dbReference>
<dbReference type="PANTHER" id="PTHR43280:SF34">
    <property type="entry name" value="ARAC-FAMILY TRANSCRIPTIONAL REGULATOR"/>
    <property type="match status" value="1"/>
</dbReference>
<proteinExistence type="predicted"/>
<evidence type="ECO:0000256" key="3">
    <source>
        <dbReference type="ARBA" id="ARBA00023163"/>
    </source>
</evidence>
<dbReference type="InterPro" id="IPR009057">
    <property type="entry name" value="Homeodomain-like_sf"/>
</dbReference>
<keyword evidence="3" id="KW-0804">Transcription</keyword>
<keyword evidence="1" id="KW-0805">Transcription regulation</keyword>